<dbReference type="EMBL" id="SAUZ01000004">
    <property type="protein sequence ID" value="RWR22954.1"/>
    <property type="molecule type" value="Genomic_DNA"/>
</dbReference>
<reference evidence="3 4" key="2">
    <citation type="submission" date="2019-01" db="EMBL/GenBank/DDBJ databases">
        <authorList>
            <person name="Li Y."/>
        </authorList>
    </citation>
    <scope>NUCLEOTIDE SEQUENCE [LARGE SCALE GENOMIC DNA]</scope>
    <source>
        <strain evidence="3 4">SK2B-1</strain>
    </source>
</reference>
<protein>
    <submittedName>
        <fullName evidence="3">Signal peptidase I</fullName>
    </submittedName>
</protein>
<dbReference type="Proteomes" id="UP000284476">
    <property type="component" value="Unassembled WGS sequence"/>
</dbReference>
<evidence type="ECO:0000259" key="2">
    <source>
        <dbReference type="Pfam" id="PF10502"/>
    </source>
</evidence>
<dbReference type="InterPro" id="IPR019533">
    <property type="entry name" value="Peptidase_S26"/>
</dbReference>
<gene>
    <name evidence="3" type="ORF">D2T30_04825</name>
</gene>
<dbReference type="Pfam" id="PF10502">
    <property type="entry name" value="Peptidase_S26"/>
    <property type="match status" value="1"/>
</dbReference>
<keyword evidence="1" id="KW-0812">Transmembrane</keyword>
<dbReference type="GO" id="GO:0006465">
    <property type="term" value="P:signal peptide processing"/>
    <property type="evidence" value="ECO:0007669"/>
    <property type="project" value="InterPro"/>
</dbReference>
<dbReference type="AlphaFoldDB" id="A0A443JR26"/>
<dbReference type="SUPFAM" id="SSF51306">
    <property type="entry name" value="LexA/Signal peptidase"/>
    <property type="match status" value="1"/>
</dbReference>
<feature type="domain" description="Peptidase S26" evidence="2">
    <location>
        <begin position="5"/>
        <end position="153"/>
    </location>
</feature>
<organism evidence="3 4">
    <name type="scientific">Paenirhodobacter populi</name>
    <dbReference type="NCBI Taxonomy" id="2306993"/>
    <lineage>
        <taxon>Bacteria</taxon>
        <taxon>Pseudomonadati</taxon>
        <taxon>Pseudomonadota</taxon>
        <taxon>Alphaproteobacteria</taxon>
        <taxon>Rhodobacterales</taxon>
        <taxon>Rhodobacter group</taxon>
        <taxon>Paenirhodobacter</taxon>
    </lineage>
</organism>
<keyword evidence="1" id="KW-1133">Transmembrane helix</keyword>
<name>A0A443JR26_9RHOB</name>
<evidence type="ECO:0000313" key="3">
    <source>
        <dbReference type="EMBL" id="RWR22954.1"/>
    </source>
</evidence>
<reference evidence="3 4" key="1">
    <citation type="submission" date="2019-01" db="EMBL/GenBank/DDBJ databases">
        <title>Sinorhodobacter populi sp. nov. isolated from the symptomatic bark tissue of Populus euramericana canker.</title>
        <authorList>
            <person name="Xu G."/>
        </authorList>
    </citation>
    <scope>NUCLEOTIDE SEQUENCE [LARGE SCALE GENOMIC DNA]</scope>
    <source>
        <strain evidence="3 4">SK2B-1</strain>
    </source>
</reference>
<accession>A0A443JR26</accession>
<keyword evidence="1" id="KW-0472">Membrane</keyword>
<dbReference type="InterPro" id="IPR036286">
    <property type="entry name" value="LexA/Signal_pep-like_sf"/>
</dbReference>
<dbReference type="Gene3D" id="2.10.109.10">
    <property type="entry name" value="Umud Fragment, subunit A"/>
    <property type="match status" value="1"/>
</dbReference>
<evidence type="ECO:0000313" key="4">
    <source>
        <dbReference type="Proteomes" id="UP000284476"/>
    </source>
</evidence>
<proteinExistence type="predicted"/>
<dbReference type="RefSeq" id="WP_128207938.1">
    <property type="nucleotide sequence ID" value="NZ_JBHRSO010000013.1"/>
</dbReference>
<feature type="transmembrane region" description="Helical" evidence="1">
    <location>
        <begin position="6"/>
        <end position="26"/>
    </location>
</feature>
<evidence type="ECO:0000256" key="1">
    <source>
        <dbReference type="SAM" id="Phobius"/>
    </source>
</evidence>
<comment type="caution">
    <text evidence="3">The sequence shown here is derived from an EMBL/GenBank/DDBJ whole genome shotgun (WGS) entry which is preliminary data.</text>
</comment>
<sequence>MTLRTLLRRSFIVGGSVFVVFGFWALHNFRLNINASESLPDHAYLMWAWPKVVWRGAVIAAVPPAAYAQSFEGYYFTKQVVGLPGDRIAHRDGAVCVAGECFSPALRDGRPFAEPLAEGVIPEGMYAAFGSAPNSLDSRYATVGLFSANDIVAVGFGTNLIPHWKEIKAWADARVE</sequence>
<dbReference type="GO" id="GO:0004252">
    <property type="term" value="F:serine-type endopeptidase activity"/>
    <property type="evidence" value="ECO:0007669"/>
    <property type="project" value="InterPro"/>
</dbReference>